<evidence type="ECO:0000313" key="3">
    <source>
        <dbReference type="Proteomes" id="UP001319180"/>
    </source>
</evidence>
<dbReference type="EMBL" id="JAHESC010000054">
    <property type="protein sequence ID" value="MBT1690060.1"/>
    <property type="molecule type" value="Genomic_DNA"/>
</dbReference>
<name>A0AAP2DFX7_9BACT</name>
<gene>
    <name evidence="2" type="ORF">KK078_26080</name>
</gene>
<feature type="domain" description="DUF6443" evidence="1">
    <location>
        <begin position="175"/>
        <end position="311"/>
    </location>
</feature>
<protein>
    <recommendedName>
        <fullName evidence="1">DUF6443 domain-containing protein</fullName>
    </recommendedName>
</protein>
<proteinExistence type="predicted"/>
<evidence type="ECO:0000313" key="2">
    <source>
        <dbReference type="EMBL" id="MBT1690060.1"/>
    </source>
</evidence>
<dbReference type="RefSeq" id="WP_254093280.1">
    <property type="nucleotide sequence ID" value="NZ_JAHESC010000054.1"/>
</dbReference>
<reference evidence="2 3" key="1">
    <citation type="submission" date="2021-05" db="EMBL/GenBank/DDBJ databases">
        <title>A Polyphasic approach of four new species of the genus Ohtaekwangia: Ohtaekwangia histidinii sp. nov., Ohtaekwangia cretensis sp. nov., Ohtaekwangia indiensis sp. nov., Ohtaekwangia reichenbachii sp. nov. from diverse environment.</title>
        <authorList>
            <person name="Octaviana S."/>
        </authorList>
    </citation>
    <scope>NUCLEOTIDE SEQUENCE [LARGE SCALE GENOMIC DNA]</scope>
    <source>
        <strain evidence="2 3">PWU37</strain>
    </source>
</reference>
<accession>A0AAP2DFX7</accession>
<dbReference type="Pfam" id="PF20041">
    <property type="entry name" value="DUF6443"/>
    <property type="match status" value="1"/>
</dbReference>
<comment type="caution">
    <text evidence="2">The sequence shown here is derived from an EMBL/GenBank/DDBJ whole genome shotgun (WGS) entry which is preliminary data.</text>
</comment>
<dbReference type="Proteomes" id="UP001319180">
    <property type="component" value="Unassembled WGS sequence"/>
</dbReference>
<sequence length="416" mass="45728">MPSPVTSVSNLYIFKGTHASPSVVTQSPAQVIYYSADGVALSGGPGTAQLSSTTSFKASTKNGPCISSVQLAFTVFVTQPPVILAENGQTSVASGVPVTLKVDHQFDSYEWRDSNGALVGTASSLSTTTRGWYYVTVTKNGVLGSGVSPRVFVSDGFIKDDQNYIITSDVRREGITDENQLKSLDAYSLMQSVQFVDGLGVPLQNVQLKSSPTFKDIVQPIEYDPFGRETRKFLPYAVPPMENSYHAFATKTAGNQYVGSEQQQFYQGTDAVATDPVPYAETVFEESPLNRPVLIGVSGQAWQSRKIEYRYETNQSADVFMFKLRGEDVAFAGNGGAAYYAPNQLLATRTFDEHGRETIEFTDIDDKIVLRRVEHSLENNVKQYAETYFIYDDFDNLVTVFPPEAVLKIKKSIGQQ</sequence>
<keyword evidence="3" id="KW-1185">Reference proteome</keyword>
<dbReference type="AlphaFoldDB" id="A0AAP2DFX7"/>
<organism evidence="2 3">
    <name type="scientific">Dawidia soli</name>
    <dbReference type="NCBI Taxonomy" id="2782352"/>
    <lineage>
        <taxon>Bacteria</taxon>
        <taxon>Pseudomonadati</taxon>
        <taxon>Bacteroidota</taxon>
        <taxon>Cytophagia</taxon>
        <taxon>Cytophagales</taxon>
        <taxon>Chryseotaleaceae</taxon>
        <taxon>Dawidia</taxon>
    </lineage>
</organism>
<evidence type="ECO:0000259" key="1">
    <source>
        <dbReference type="Pfam" id="PF20041"/>
    </source>
</evidence>
<dbReference type="InterPro" id="IPR045619">
    <property type="entry name" value="DUF6443"/>
</dbReference>